<feature type="signal peptide" evidence="1">
    <location>
        <begin position="1"/>
        <end position="20"/>
    </location>
</feature>
<sequence length="138" mass="14944">MRMILAVILMVLGLCAPALAQEEMPWQASVSGQIEAFRSGDGETALSFAGQAFRSQFDGQPEAFIVAIGAIGYTPIVESRSHGFGSFNRISDTMVMQVVKFVGRDQSLYEAIYQLADEPGEGWRVQGVVLRKEAGIGI</sequence>
<dbReference type="EMBL" id="CP119312">
    <property type="protein sequence ID" value="WEK05394.1"/>
    <property type="molecule type" value="Genomic_DNA"/>
</dbReference>
<accession>A0AAJ6B1I6</accession>
<organism evidence="2 3">
    <name type="scientific">Candidatus Devosia phytovorans</name>
    <dbReference type="NCBI Taxonomy" id="3121372"/>
    <lineage>
        <taxon>Bacteria</taxon>
        <taxon>Pseudomonadati</taxon>
        <taxon>Pseudomonadota</taxon>
        <taxon>Alphaproteobacteria</taxon>
        <taxon>Hyphomicrobiales</taxon>
        <taxon>Devosiaceae</taxon>
        <taxon>Devosia</taxon>
    </lineage>
</organism>
<proteinExistence type="predicted"/>
<dbReference type="Pfam" id="PF16156">
    <property type="entry name" value="DUF4864"/>
    <property type="match status" value="1"/>
</dbReference>
<reference evidence="2" key="1">
    <citation type="submission" date="2023-03" db="EMBL/GenBank/DDBJ databases">
        <title>Andean soil-derived lignocellulolytic bacterial consortium as a source of novel taxa and putative plastic-active enzymes.</title>
        <authorList>
            <person name="Diaz-Garcia L."/>
            <person name="Chuvochina M."/>
            <person name="Feuerriegel G."/>
            <person name="Bunk B."/>
            <person name="Sproer C."/>
            <person name="Streit W.R."/>
            <person name="Rodriguez L.M."/>
            <person name="Overmann J."/>
            <person name="Jimenez D.J."/>
        </authorList>
    </citation>
    <scope>NUCLEOTIDE SEQUENCE</scope>
    <source>
        <strain evidence="2">MAG 4196</strain>
    </source>
</reference>
<gene>
    <name evidence="2" type="ORF">P0Y65_03815</name>
</gene>
<dbReference type="InterPro" id="IPR032347">
    <property type="entry name" value="DUF4864"/>
</dbReference>
<evidence type="ECO:0000313" key="2">
    <source>
        <dbReference type="EMBL" id="WEK05394.1"/>
    </source>
</evidence>
<keyword evidence="1" id="KW-0732">Signal</keyword>
<dbReference type="AlphaFoldDB" id="A0AAJ6B1I6"/>
<dbReference type="Proteomes" id="UP001217476">
    <property type="component" value="Chromosome"/>
</dbReference>
<evidence type="ECO:0000313" key="3">
    <source>
        <dbReference type="Proteomes" id="UP001217476"/>
    </source>
</evidence>
<protein>
    <submittedName>
        <fullName evidence="2">DUF4864 domain-containing protein</fullName>
    </submittedName>
</protein>
<feature type="chain" id="PRO_5042487417" evidence="1">
    <location>
        <begin position="21"/>
        <end position="138"/>
    </location>
</feature>
<name>A0AAJ6B1I6_9HYPH</name>
<evidence type="ECO:0000256" key="1">
    <source>
        <dbReference type="SAM" id="SignalP"/>
    </source>
</evidence>